<protein>
    <submittedName>
        <fullName evidence="2">Uncharacterized protein</fullName>
    </submittedName>
</protein>
<keyword evidence="3" id="KW-1185">Reference proteome</keyword>
<dbReference type="RefSeq" id="WP_146228712.1">
    <property type="nucleotide sequence ID" value="NZ_QJTC01000012.1"/>
</dbReference>
<feature type="region of interest" description="Disordered" evidence="1">
    <location>
        <begin position="1"/>
        <end position="22"/>
    </location>
</feature>
<organism evidence="2 3">
    <name type="scientific">Xylophilus ampelinus</name>
    <dbReference type="NCBI Taxonomy" id="54067"/>
    <lineage>
        <taxon>Bacteria</taxon>
        <taxon>Pseudomonadati</taxon>
        <taxon>Pseudomonadota</taxon>
        <taxon>Betaproteobacteria</taxon>
        <taxon>Burkholderiales</taxon>
        <taxon>Xylophilus</taxon>
    </lineage>
</organism>
<dbReference type="AlphaFoldDB" id="A0A318SG82"/>
<gene>
    <name evidence="2" type="ORF">DFQ15_11286</name>
</gene>
<evidence type="ECO:0000313" key="2">
    <source>
        <dbReference type="EMBL" id="PYE77834.1"/>
    </source>
</evidence>
<dbReference type="OrthoDB" id="9823976at2"/>
<evidence type="ECO:0000313" key="3">
    <source>
        <dbReference type="Proteomes" id="UP000247540"/>
    </source>
</evidence>
<proteinExistence type="predicted"/>
<dbReference type="Proteomes" id="UP000247540">
    <property type="component" value="Unassembled WGS sequence"/>
</dbReference>
<accession>A0A318SG82</accession>
<reference evidence="2 3" key="1">
    <citation type="submission" date="2018-06" db="EMBL/GenBank/DDBJ databases">
        <title>Genomic Encyclopedia of Type Strains, Phase III (KMG-III): the genomes of soil and plant-associated and newly described type strains.</title>
        <authorList>
            <person name="Whitman W."/>
        </authorList>
    </citation>
    <scope>NUCLEOTIDE SEQUENCE [LARGE SCALE GENOMIC DNA]</scope>
    <source>
        <strain evidence="2 3">CECT 7646</strain>
    </source>
</reference>
<sequence>MTAHTFLPRPDMQAKKHPGVDRHAYRGLNNPQAERAGAALAAHLERLGTARCVATLRDAHRQTPAGTPRSHALRVLIGVLQELGVDTLQVQMEQWRAARHAMESARAELQVLQHSFDADFARWSATAAHIRHTREQALALLDSLLPTAQRKENPSARPLSKALARLPGSELQAALASADEAFLQPAQDALLADLVDVGLALEVREHACAAEGLGIETELALGAAGYDIQDAIHQFKPLAEAAAALMERRKQLTAAIAHTERLQTVCRQASVPALLMRLPYLWFPAYEFSQADQMLTAQTPAAYGAATGGPKDGRTGGPTTSAG</sequence>
<evidence type="ECO:0000256" key="1">
    <source>
        <dbReference type="SAM" id="MobiDB-lite"/>
    </source>
</evidence>
<dbReference type="EMBL" id="QJTC01000012">
    <property type="protein sequence ID" value="PYE77834.1"/>
    <property type="molecule type" value="Genomic_DNA"/>
</dbReference>
<name>A0A318SG82_9BURK</name>
<comment type="caution">
    <text evidence="2">The sequence shown here is derived from an EMBL/GenBank/DDBJ whole genome shotgun (WGS) entry which is preliminary data.</text>
</comment>
<feature type="compositionally biased region" description="Basic and acidic residues" evidence="1">
    <location>
        <begin position="12"/>
        <end position="22"/>
    </location>
</feature>
<feature type="region of interest" description="Disordered" evidence="1">
    <location>
        <begin position="302"/>
        <end position="323"/>
    </location>
</feature>